<dbReference type="SUPFAM" id="SSF52266">
    <property type="entry name" value="SGNH hydrolase"/>
    <property type="match status" value="1"/>
</dbReference>
<dbReference type="STRING" id="1395513.P343_02450"/>
<dbReference type="EMBL" id="AWTC01000001">
    <property type="protein sequence ID" value="EST13728.1"/>
    <property type="molecule type" value="Genomic_DNA"/>
</dbReference>
<dbReference type="eggNOG" id="COG2755">
    <property type="taxonomic scope" value="Bacteria"/>
</dbReference>
<sequence length="193" mass="21971">MFLMQKIVCFGDSITAGWNGVQETRALTDRLERGLNCRVVNAGIPGETTRQARSRIEELIDDRANWIIILFGSNDASYHKGIPADEFRGNLIAFIQSFHPYRVILVTPPPVIDEKQIGKRENKHIVQYAAIVRDLANAMSLPLIDLYKIMNGRKDLINLLLDDGLHFSHDGYDLFAQHIIERINCLEENKKKA</sequence>
<dbReference type="PANTHER" id="PTHR14209:SF19">
    <property type="entry name" value="ISOAMYL ACETATE-HYDROLYZING ESTERASE 1 HOMOLOG"/>
    <property type="match status" value="1"/>
</dbReference>
<dbReference type="Proteomes" id="UP000018296">
    <property type="component" value="Unassembled WGS sequence"/>
</dbReference>
<feature type="domain" description="SGNH hydrolase-type esterase" evidence="1">
    <location>
        <begin position="9"/>
        <end position="174"/>
    </location>
</feature>
<name>V6J1F6_9BACL</name>
<evidence type="ECO:0000313" key="3">
    <source>
        <dbReference type="Proteomes" id="UP000018296"/>
    </source>
</evidence>
<evidence type="ECO:0000259" key="1">
    <source>
        <dbReference type="Pfam" id="PF13472"/>
    </source>
</evidence>
<dbReference type="PATRIC" id="fig|1395513.3.peg.497"/>
<dbReference type="Pfam" id="PF13472">
    <property type="entry name" value="Lipase_GDSL_2"/>
    <property type="match status" value="1"/>
</dbReference>
<proteinExistence type="predicted"/>
<dbReference type="InterPro" id="IPR036514">
    <property type="entry name" value="SGNH_hydro_sf"/>
</dbReference>
<protein>
    <recommendedName>
        <fullName evidence="1">SGNH hydrolase-type esterase domain-containing protein</fullName>
    </recommendedName>
</protein>
<comment type="caution">
    <text evidence="2">The sequence shown here is derived from an EMBL/GenBank/DDBJ whole genome shotgun (WGS) entry which is preliminary data.</text>
</comment>
<dbReference type="Gene3D" id="3.40.50.1110">
    <property type="entry name" value="SGNH hydrolase"/>
    <property type="match status" value="1"/>
</dbReference>
<evidence type="ECO:0000313" key="2">
    <source>
        <dbReference type="EMBL" id="EST13728.1"/>
    </source>
</evidence>
<dbReference type="InterPro" id="IPR013830">
    <property type="entry name" value="SGNH_hydro"/>
</dbReference>
<organism evidence="2 3">
    <name type="scientific">Sporolactobacillus laevolacticus DSM 442</name>
    <dbReference type="NCBI Taxonomy" id="1395513"/>
    <lineage>
        <taxon>Bacteria</taxon>
        <taxon>Bacillati</taxon>
        <taxon>Bacillota</taxon>
        <taxon>Bacilli</taxon>
        <taxon>Bacillales</taxon>
        <taxon>Sporolactobacillaceae</taxon>
        <taxon>Sporolactobacillus</taxon>
    </lineage>
</organism>
<dbReference type="InterPro" id="IPR045136">
    <property type="entry name" value="Iah1-like"/>
</dbReference>
<accession>V6J1F6</accession>
<dbReference type="AlphaFoldDB" id="V6J1F6"/>
<keyword evidence="3" id="KW-1185">Reference proteome</keyword>
<reference evidence="2 3" key="1">
    <citation type="journal article" date="2013" name="Genome Announc.">
        <title>Genome Sequence of Sporolactobacillus laevolacticus DSM442, an Efficient Polymer-Grade D-Lactate Producer from Agricultural Waste Cottonseed as a Nitrogen Source.</title>
        <authorList>
            <person name="Wang H."/>
            <person name="Wang L."/>
            <person name="Ju J."/>
            <person name="Yu B."/>
            <person name="Ma Y."/>
        </authorList>
    </citation>
    <scope>NUCLEOTIDE SEQUENCE [LARGE SCALE GENOMIC DNA]</scope>
    <source>
        <strain evidence="2 3">DSM 442</strain>
    </source>
</reference>
<dbReference type="PANTHER" id="PTHR14209">
    <property type="entry name" value="ISOAMYL ACETATE-HYDROLYZING ESTERASE 1"/>
    <property type="match status" value="1"/>
</dbReference>
<gene>
    <name evidence="2" type="ORF">P343_02450</name>
</gene>